<evidence type="ECO:0000256" key="15">
    <source>
        <dbReference type="ARBA" id="ARBA00032605"/>
    </source>
</evidence>
<comment type="function">
    <text evidence="14 19">Joins adenosylcobinamide-GDP and alpha-ribazole to generate adenosylcobalamin (Ado-cobalamin). Also synthesizes adenosylcobalamin 5'-phosphate from adenosylcobinamide-GDP and alpha-ribazole 5'-phosphate.</text>
</comment>
<comment type="caution">
    <text evidence="20">The sequence shown here is derived from an EMBL/GenBank/DDBJ whole genome shotgun (WGS) entry which is preliminary data.</text>
</comment>
<feature type="transmembrane region" description="Helical" evidence="19">
    <location>
        <begin position="156"/>
        <end position="176"/>
    </location>
</feature>
<accession>A0A2B8AVT6</accession>
<dbReference type="Pfam" id="PF02654">
    <property type="entry name" value="CobS"/>
    <property type="match status" value="1"/>
</dbReference>
<evidence type="ECO:0000256" key="6">
    <source>
        <dbReference type="ARBA" id="ARBA00015850"/>
    </source>
</evidence>
<keyword evidence="10 19" id="KW-0812">Transmembrane</keyword>
<dbReference type="UniPathway" id="UPA00148">
    <property type="reaction ID" value="UER00238"/>
</dbReference>
<evidence type="ECO:0000313" key="21">
    <source>
        <dbReference type="Proteomes" id="UP000225379"/>
    </source>
</evidence>
<proteinExistence type="inferred from homology"/>
<dbReference type="GO" id="GO:0051073">
    <property type="term" value="F:adenosylcobinamide-GDP ribazoletransferase activity"/>
    <property type="evidence" value="ECO:0007669"/>
    <property type="project" value="UniProtKB-UniRule"/>
</dbReference>
<evidence type="ECO:0000256" key="2">
    <source>
        <dbReference type="ARBA" id="ARBA00004651"/>
    </source>
</evidence>
<keyword evidence="12 19" id="KW-1133">Transmembrane helix</keyword>
<evidence type="ECO:0000256" key="17">
    <source>
        <dbReference type="ARBA" id="ARBA00048623"/>
    </source>
</evidence>
<protein>
    <recommendedName>
        <fullName evidence="6 19">Adenosylcobinamide-GDP ribazoletransferase</fullName>
        <ecNumber evidence="5 19">2.7.8.26</ecNumber>
    </recommendedName>
    <alternativeName>
        <fullName evidence="16 19">Cobalamin synthase</fullName>
    </alternativeName>
    <alternativeName>
        <fullName evidence="15 19">Cobalamin-5'-phosphate synthase</fullName>
    </alternativeName>
</protein>
<feature type="transmembrane region" description="Helical" evidence="19">
    <location>
        <begin position="132"/>
        <end position="150"/>
    </location>
</feature>
<dbReference type="GO" id="GO:0005886">
    <property type="term" value="C:plasma membrane"/>
    <property type="evidence" value="ECO:0007669"/>
    <property type="project" value="UniProtKB-SubCell"/>
</dbReference>
<dbReference type="OrthoDB" id="9794626at2"/>
<reference evidence="21" key="1">
    <citation type="submission" date="2017-10" db="EMBL/GenBank/DDBJ databases">
        <authorList>
            <person name="Kravchenko I.K."/>
            <person name="Grouzdev D.S."/>
        </authorList>
    </citation>
    <scope>NUCLEOTIDE SEQUENCE [LARGE SCALE GENOMIC DNA]</scope>
    <source>
        <strain evidence="21">B2</strain>
    </source>
</reference>
<evidence type="ECO:0000256" key="16">
    <source>
        <dbReference type="ARBA" id="ARBA00032853"/>
    </source>
</evidence>
<gene>
    <name evidence="19 20" type="primary">cobS</name>
    <name evidence="20" type="ORF">CRT60_24310</name>
</gene>
<keyword evidence="9 19" id="KW-0808">Transferase</keyword>
<keyword evidence="7 19" id="KW-1003">Cell membrane</keyword>
<comment type="catalytic activity">
    <reaction evidence="17 19">
        <text>alpha-ribazole + adenosylcob(III)inamide-GDP = adenosylcob(III)alamin + GMP + H(+)</text>
        <dbReference type="Rhea" id="RHEA:16049"/>
        <dbReference type="ChEBI" id="CHEBI:10329"/>
        <dbReference type="ChEBI" id="CHEBI:15378"/>
        <dbReference type="ChEBI" id="CHEBI:18408"/>
        <dbReference type="ChEBI" id="CHEBI:58115"/>
        <dbReference type="ChEBI" id="CHEBI:60487"/>
        <dbReference type="EC" id="2.7.8.26"/>
    </reaction>
</comment>
<comment type="pathway">
    <text evidence="3 19">Cofactor biosynthesis; adenosylcobalamin biosynthesis; adenosylcobalamin from cob(II)yrinate a,c-diamide: step 7/7.</text>
</comment>
<dbReference type="PANTHER" id="PTHR34148">
    <property type="entry name" value="ADENOSYLCOBINAMIDE-GDP RIBAZOLETRANSFERASE"/>
    <property type="match status" value="1"/>
</dbReference>
<dbReference type="PANTHER" id="PTHR34148:SF1">
    <property type="entry name" value="ADENOSYLCOBINAMIDE-GDP RIBAZOLETRANSFERASE"/>
    <property type="match status" value="1"/>
</dbReference>
<evidence type="ECO:0000256" key="7">
    <source>
        <dbReference type="ARBA" id="ARBA00022475"/>
    </source>
</evidence>
<evidence type="ECO:0000256" key="19">
    <source>
        <dbReference type="HAMAP-Rule" id="MF_00719"/>
    </source>
</evidence>
<dbReference type="InterPro" id="IPR003805">
    <property type="entry name" value="CobS"/>
</dbReference>
<evidence type="ECO:0000256" key="18">
    <source>
        <dbReference type="ARBA" id="ARBA00049504"/>
    </source>
</evidence>
<keyword evidence="8 19" id="KW-0169">Cobalamin biosynthesis</keyword>
<feature type="transmembrane region" description="Helical" evidence="19">
    <location>
        <begin position="221"/>
        <end position="238"/>
    </location>
</feature>
<keyword evidence="11 19" id="KW-0460">Magnesium</keyword>
<name>A0A2B8AVT6_9PROT</name>
<dbReference type="HAMAP" id="MF_00719">
    <property type="entry name" value="CobS"/>
    <property type="match status" value="1"/>
</dbReference>
<comment type="similarity">
    <text evidence="4 19">Belongs to the CobS family.</text>
</comment>
<keyword evidence="13 19" id="KW-0472">Membrane</keyword>
<keyword evidence="21" id="KW-1185">Reference proteome</keyword>
<evidence type="ECO:0000256" key="11">
    <source>
        <dbReference type="ARBA" id="ARBA00022842"/>
    </source>
</evidence>
<sequence length="278" mass="26924">MPIMPDATTAPSPPPRWTQDAALALVFLTRLPLPPIGPLNGLLNGPLADGASARAMGWFPPVGALIGLAGGAVYAAAAALHLPPLAGALLALMATVRLTGGLHEDGAADVADGFGGGRDPARKLEIMRDSRVGSYGVLALVFSVGIRAAALAALPVPAAVAALAAAGALSRCGLAAMARVLPAARRDGLAAAQGRPAMATVLLALLFGVAIAAVALGGLALAALAASLLAVAAVAALARRQIGGHTGDVFGAAQQAAEAAVLLTLSALIGAAAIGAAA</sequence>
<comment type="subcellular location">
    <subcellularLocation>
        <location evidence="2 19">Cell membrane</location>
        <topology evidence="2 19">Multi-pass membrane protein</topology>
    </subcellularLocation>
</comment>
<evidence type="ECO:0000256" key="12">
    <source>
        <dbReference type="ARBA" id="ARBA00022989"/>
    </source>
</evidence>
<evidence type="ECO:0000256" key="13">
    <source>
        <dbReference type="ARBA" id="ARBA00023136"/>
    </source>
</evidence>
<comment type="cofactor">
    <cofactor evidence="1 19">
        <name>Mg(2+)</name>
        <dbReference type="ChEBI" id="CHEBI:18420"/>
    </cofactor>
</comment>
<evidence type="ECO:0000256" key="8">
    <source>
        <dbReference type="ARBA" id="ARBA00022573"/>
    </source>
</evidence>
<organism evidence="20 21">
    <name type="scientific">Azospirillum palustre</name>
    <dbReference type="NCBI Taxonomy" id="2044885"/>
    <lineage>
        <taxon>Bacteria</taxon>
        <taxon>Pseudomonadati</taxon>
        <taxon>Pseudomonadota</taxon>
        <taxon>Alphaproteobacteria</taxon>
        <taxon>Rhodospirillales</taxon>
        <taxon>Azospirillaceae</taxon>
        <taxon>Azospirillum</taxon>
    </lineage>
</organism>
<feature type="transmembrane region" description="Helical" evidence="19">
    <location>
        <begin position="64"/>
        <end position="92"/>
    </location>
</feature>
<evidence type="ECO:0000256" key="9">
    <source>
        <dbReference type="ARBA" id="ARBA00022679"/>
    </source>
</evidence>
<evidence type="ECO:0000256" key="5">
    <source>
        <dbReference type="ARBA" id="ARBA00013200"/>
    </source>
</evidence>
<dbReference type="NCBIfam" id="TIGR00317">
    <property type="entry name" value="cobS"/>
    <property type="match status" value="1"/>
</dbReference>
<evidence type="ECO:0000313" key="20">
    <source>
        <dbReference type="EMBL" id="PGH53054.1"/>
    </source>
</evidence>
<evidence type="ECO:0000256" key="10">
    <source>
        <dbReference type="ARBA" id="ARBA00022692"/>
    </source>
</evidence>
<evidence type="ECO:0000256" key="4">
    <source>
        <dbReference type="ARBA" id="ARBA00010561"/>
    </source>
</evidence>
<dbReference type="GO" id="GO:0009236">
    <property type="term" value="P:cobalamin biosynthetic process"/>
    <property type="evidence" value="ECO:0007669"/>
    <property type="project" value="UniProtKB-UniRule"/>
</dbReference>
<evidence type="ECO:0000256" key="14">
    <source>
        <dbReference type="ARBA" id="ARBA00025228"/>
    </source>
</evidence>
<evidence type="ECO:0000256" key="3">
    <source>
        <dbReference type="ARBA" id="ARBA00004663"/>
    </source>
</evidence>
<dbReference type="Proteomes" id="UP000225379">
    <property type="component" value="Unassembled WGS sequence"/>
</dbReference>
<dbReference type="EMBL" id="PDKW01000043">
    <property type="protein sequence ID" value="PGH53054.1"/>
    <property type="molecule type" value="Genomic_DNA"/>
</dbReference>
<dbReference type="GO" id="GO:0008818">
    <property type="term" value="F:cobalamin 5'-phosphate synthase activity"/>
    <property type="evidence" value="ECO:0007669"/>
    <property type="project" value="UniProtKB-UniRule"/>
</dbReference>
<dbReference type="AlphaFoldDB" id="A0A2B8AVT6"/>
<evidence type="ECO:0000256" key="1">
    <source>
        <dbReference type="ARBA" id="ARBA00001946"/>
    </source>
</evidence>
<comment type="catalytic activity">
    <reaction evidence="18 19">
        <text>alpha-ribazole 5'-phosphate + adenosylcob(III)inamide-GDP = adenosylcob(III)alamin 5'-phosphate + GMP + H(+)</text>
        <dbReference type="Rhea" id="RHEA:23560"/>
        <dbReference type="ChEBI" id="CHEBI:15378"/>
        <dbReference type="ChEBI" id="CHEBI:57918"/>
        <dbReference type="ChEBI" id="CHEBI:58115"/>
        <dbReference type="ChEBI" id="CHEBI:60487"/>
        <dbReference type="ChEBI" id="CHEBI:60493"/>
        <dbReference type="EC" id="2.7.8.26"/>
    </reaction>
</comment>
<dbReference type="EC" id="2.7.8.26" evidence="5 19"/>
<feature type="transmembrane region" description="Helical" evidence="19">
    <location>
        <begin position="259"/>
        <end position="277"/>
    </location>
</feature>